<keyword evidence="4" id="KW-0520">NAD</keyword>
<dbReference type="GO" id="GO:0005829">
    <property type="term" value="C:cytosol"/>
    <property type="evidence" value="ECO:0007669"/>
    <property type="project" value="TreeGrafter"/>
</dbReference>
<evidence type="ECO:0000256" key="1">
    <source>
        <dbReference type="ARBA" id="ARBA00001936"/>
    </source>
</evidence>
<evidence type="ECO:0000313" key="13">
    <source>
        <dbReference type="EMBL" id="RRD07297.1"/>
    </source>
</evidence>
<dbReference type="Proteomes" id="UP000280819">
    <property type="component" value="Unassembled WGS sequence"/>
</dbReference>
<dbReference type="GO" id="GO:0046872">
    <property type="term" value="F:metal ion binding"/>
    <property type="evidence" value="ECO:0007669"/>
    <property type="project" value="UniProtKB-KW"/>
</dbReference>
<dbReference type="Pfam" id="PF03949">
    <property type="entry name" value="Malic_M"/>
    <property type="match status" value="1"/>
</dbReference>
<dbReference type="SMART" id="SM01274">
    <property type="entry name" value="malic"/>
    <property type="match status" value="1"/>
</dbReference>
<dbReference type="SMART" id="SM00919">
    <property type="entry name" value="Malic_M"/>
    <property type="match status" value="1"/>
</dbReference>
<dbReference type="GO" id="GO:0004470">
    <property type="term" value="F:malic enzyme activity"/>
    <property type="evidence" value="ECO:0007669"/>
    <property type="project" value="InterPro"/>
</dbReference>
<feature type="binding site" evidence="9">
    <location>
        <position position="278"/>
    </location>
    <ligand>
        <name>a divalent metal cation</name>
        <dbReference type="ChEBI" id="CHEBI:60240"/>
    </ligand>
</feature>
<dbReference type="FunFam" id="3.40.50.10380:FF:000001">
    <property type="entry name" value="NAD-dependent malic enzyme"/>
    <property type="match status" value="1"/>
</dbReference>
<dbReference type="InterPro" id="IPR015884">
    <property type="entry name" value="Malic_enzyme_CS"/>
</dbReference>
<sequence>MSSTGYEFLHTARGEVLRIAARGRDVLNDPLTNIGTAFSQAQREALGLKGLLPPGHTTLEAQARRVMAQLEAEPDDLAKHQFLQGLHNRNEVLFHKVFIDHIEDLLPIVYTPTIGEAIKAFSNYYHRPRGIFLSIDDPDSMEQALQAYGHGQDDVDLIVVTDSEGILGIGDQGVGGIQIAIGKLAVYTAAAGIHPRRVLPVVLDVGTDNLDLLAYDGYLGVRHSRVRGQRYDEFIDHFVATTSRLFPKAMIHWEDFGAGNAHRILARYHDEICTFNDDIEGTAAVVTAAAVAASRRSGIPLTRQRIVIFGAGSAGIGIAQLMCEFMTAEGMDLAEARSRFWGLGSRGLLREGIRMRDFQRPFARRMAELEDWQLERDGRCTLRDVVRNVRPTMMIGTSAQPGVFDEALVREMASHVAAPIIMPLSNPTSLAEAQPEELLEWTDGRALIATGSPFSPVVRGSVSHQIAQANNALVFPGLGLGVIVARATRITPGMLVAAANAVAAEVTARHPGAGVLPAMSSLRAVSAKVALAVARAAETDGVACIELKDPVQQVLEAMWEPVYPDIEIV</sequence>
<dbReference type="PRINTS" id="PR00072">
    <property type="entry name" value="MALOXRDTASE"/>
</dbReference>
<dbReference type="InterPro" id="IPR046346">
    <property type="entry name" value="Aminoacid_DH-like_N_sf"/>
</dbReference>
<dbReference type="Pfam" id="PF00390">
    <property type="entry name" value="malic"/>
    <property type="match status" value="1"/>
</dbReference>
<feature type="active site" description="Proton acceptor" evidence="7">
    <location>
        <position position="183"/>
    </location>
</feature>
<dbReference type="InterPro" id="IPR036291">
    <property type="entry name" value="NAD(P)-bd_dom_sf"/>
</dbReference>
<evidence type="ECO:0000256" key="6">
    <source>
        <dbReference type="ARBA" id="ARBA00082317"/>
    </source>
</evidence>
<comment type="cofactor">
    <cofactor evidence="1">
        <name>Mn(2+)</name>
        <dbReference type="ChEBI" id="CHEBI:29035"/>
    </cofactor>
</comment>
<dbReference type="EMBL" id="RQZG01000001">
    <property type="protein sequence ID" value="RRD07297.1"/>
    <property type="molecule type" value="Genomic_DNA"/>
</dbReference>
<dbReference type="SUPFAM" id="SSF53223">
    <property type="entry name" value="Aminoacid dehydrogenase-like, N-terminal domain"/>
    <property type="match status" value="1"/>
</dbReference>
<evidence type="ECO:0000256" key="9">
    <source>
        <dbReference type="PIRSR" id="PIRSR000106-3"/>
    </source>
</evidence>
<dbReference type="InterPro" id="IPR012301">
    <property type="entry name" value="Malic_N_dom"/>
</dbReference>
<dbReference type="RefSeq" id="WP_124842376.1">
    <property type="nucleotide sequence ID" value="NZ_RQZG01000001.1"/>
</dbReference>
<dbReference type="NCBIfam" id="NF010052">
    <property type="entry name" value="PRK13529.1"/>
    <property type="match status" value="1"/>
</dbReference>
<keyword evidence="3 9" id="KW-0479">Metal-binding</keyword>
<gene>
    <name evidence="13" type="ORF">EII34_02095</name>
</gene>
<feature type="binding site" evidence="8">
    <location>
        <position position="470"/>
    </location>
    <ligand>
        <name>(S)-malate</name>
        <dbReference type="ChEBI" id="CHEBI:15589"/>
    </ligand>
</feature>
<evidence type="ECO:0000256" key="8">
    <source>
        <dbReference type="PIRSR" id="PIRSR000106-2"/>
    </source>
</evidence>
<evidence type="ECO:0000256" key="7">
    <source>
        <dbReference type="PIRSR" id="PIRSR000106-1"/>
    </source>
</evidence>
<dbReference type="InterPro" id="IPR001891">
    <property type="entry name" value="Malic_OxRdtase"/>
</dbReference>
<evidence type="ECO:0000256" key="10">
    <source>
        <dbReference type="RuleBase" id="RU003427"/>
    </source>
</evidence>
<dbReference type="PIRSF" id="PIRSF000106">
    <property type="entry name" value="ME"/>
    <property type="match status" value="1"/>
</dbReference>
<feature type="binding site" evidence="9">
    <location>
        <position position="254"/>
    </location>
    <ligand>
        <name>a divalent metal cation</name>
        <dbReference type="ChEBI" id="CHEBI:60240"/>
    </ligand>
</feature>
<evidence type="ECO:0000256" key="3">
    <source>
        <dbReference type="ARBA" id="ARBA00022723"/>
    </source>
</evidence>
<dbReference type="InterPro" id="IPR012302">
    <property type="entry name" value="Malic_NAD-bd"/>
</dbReference>
<evidence type="ECO:0000259" key="12">
    <source>
        <dbReference type="SMART" id="SM01274"/>
    </source>
</evidence>
<dbReference type="SUPFAM" id="SSF51735">
    <property type="entry name" value="NAD(P)-binding Rossmann-fold domains"/>
    <property type="match status" value="1"/>
</dbReference>
<feature type="binding site" evidence="8">
    <location>
        <position position="426"/>
    </location>
    <ligand>
        <name>(S)-malate</name>
        <dbReference type="ChEBI" id="CHEBI:15589"/>
    </ligand>
</feature>
<accession>A0A3P1TCX3</accession>
<evidence type="ECO:0000259" key="11">
    <source>
        <dbReference type="SMART" id="SM00919"/>
    </source>
</evidence>
<dbReference type="PROSITE" id="PS00331">
    <property type="entry name" value="MALIC_ENZYMES"/>
    <property type="match status" value="1"/>
</dbReference>
<dbReference type="AlphaFoldDB" id="A0A3P1TCX3"/>
<feature type="domain" description="Malic enzyme N-terminal" evidence="12">
    <location>
        <begin position="87"/>
        <end position="269"/>
    </location>
</feature>
<dbReference type="OrthoDB" id="3314528at2"/>
<feature type="domain" description="Malic enzyme NAD-binding" evidence="11">
    <location>
        <begin position="279"/>
        <end position="538"/>
    </location>
</feature>
<dbReference type="Gene3D" id="3.40.50.10380">
    <property type="entry name" value="Malic enzyme, N-terminal domain"/>
    <property type="match status" value="1"/>
</dbReference>
<feature type="active site" description="Proton donor" evidence="7">
    <location>
        <position position="110"/>
    </location>
</feature>
<dbReference type="InterPro" id="IPR037062">
    <property type="entry name" value="Malic_N_dom_sf"/>
</dbReference>
<comment type="cofactor">
    <cofactor evidence="9">
        <name>Mg(2+)</name>
        <dbReference type="ChEBI" id="CHEBI:18420"/>
    </cofactor>
    <cofactor evidence="9">
        <name>Mn(2+)</name>
        <dbReference type="ChEBI" id="CHEBI:29035"/>
    </cofactor>
    <text evidence="9">Divalent metal cations. Prefers magnesium or manganese.</text>
</comment>
<comment type="similarity">
    <text evidence="2 10">Belongs to the malic enzymes family.</text>
</comment>
<dbReference type="GO" id="GO:0016616">
    <property type="term" value="F:oxidoreductase activity, acting on the CH-OH group of donors, NAD or NADP as acceptor"/>
    <property type="evidence" value="ECO:0007669"/>
    <property type="project" value="InterPro"/>
</dbReference>
<evidence type="ECO:0000313" key="14">
    <source>
        <dbReference type="Proteomes" id="UP000280819"/>
    </source>
</evidence>
<proteinExistence type="inferred from homology"/>
<comment type="caution">
    <text evidence="13">The sequence shown here is derived from an EMBL/GenBank/DDBJ whole genome shotgun (WGS) entry which is preliminary data.</text>
</comment>
<reference evidence="13 14" key="1">
    <citation type="submission" date="2018-11" db="EMBL/GenBank/DDBJ databases">
        <title>Genomes From Bacteria Associated with the Canine Oral Cavity: a Test Case for Automated Genome-Based Taxonomic Assignment.</title>
        <authorList>
            <person name="Coil D.A."/>
            <person name="Jospin G."/>
            <person name="Darling A.E."/>
            <person name="Wallis C."/>
            <person name="Davis I.J."/>
            <person name="Harris S."/>
            <person name="Eisen J.A."/>
            <person name="Holcombe L.J."/>
            <person name="O'Flynn C."/>
        </authorList>
    </citation>
    <scope>NUCLEOTIDE SEQUENCE [LARGE SCALE GENOMIC DNA]</scope>
    <source>
        <strain evidence="13 14">OH887_COT-365</strain>
    </source>
</reference>
<protein>
    <recommendedName>
        <fullName evidence="5">Putative malate oxidoreductase [NAD]</fullName>
    </recommendedName>
    <alternativeName>
        <fullName evidence="6">Malic enzyme</fullName>
    </alternativeName>
</protein>
<dbReference type="GO" id="GO:0006108">
    <property type="term" value="P:malate metabolic process"/>
    <property type="evidence" value="ECO:0007669"/>
    <property type="project" value="TreeGrafter"/>
</dbReference>
<evidence type="ECO:0000256" key="5">
    <source>
        <dbReference type="ARBA" id="ARBA00073308"/>
    </source>
</evidence>
<name>A0A3P1TCX3_9ACTN</name>
<dbReference type="PANTHER" id="PTHR23406">
    <property type="entry name" value="MALIC ENZYME-RELATED"/>
    <property type="match status" value="1"/>
</dbReference>
<evidence type="ECO:0000256" key="4">
    <source>
        <dbReference type="ARBA" id="ARBA00023027"/>
    </source>
</evidence>
<feature type="binding site" evidence="9">
    <location>
        <position position="255"/>
    </location>
    <ligand>
        <name>a divalent metal cation</name>
        <dbReference type="ChEBI" id="CHEBI:60240"/>
    </ligand>
</feature>
<organism evidence="13 14">
    <name type="scientific">Arachnia propionica</name>
    <dbReference type="NCBI Taxonomy" id="1750"/>
    <lineage>
        <taxon>Bacteria</taxon>
        <taxon>Bacillati</taxon>
        <taxon>Actinomycetota</taxon>
        <taxon>Actinomycetes</taxon>
        <taxon>Propionibacteriales</taxon>
        <taxon>Propionibacteriaceae</taxon>
        <taxon>Arachnia</taxon>
    </lineage>
</organism>
<evidence type="ECO:0000256" key="2">
    <source>
        <dbReference type="ARBA" id="ARBA00008785"/>
    </source>
</evidence>
<dbReference type="GO" id="GO:0051287">
    <property type="term" value="F:NAD binding"/>
    <property type="evidence" value="ECO:0007669"/>
    <property type="project" value="InterPro"/>
</dbReference>
<dbReference type="Gene3D" id="3.40.50.720">
    <property type="entry name" value="NAD(P)-binding Rossmann-like Domain"/>
    <property type="match status" value="1"/>
</dbReference>
<dbReference type="PANTHER" id="PTHR23406:SF34">
    <property type="entry name" value="NAD-DEPENDENT MALIC ENZYME, MITOCHONDRIAL"/>
    <property type="match status" value="1"/>
</dbReference>